<comment type="caution">
    <text evidence="2">The sequence shown here is derived from an EMBL/GenBank/DDBJ whole genome shotgun (WGS) entry which is preliminary data.</text>
</comment>
<name>A0ABX3L0Q9_9PAST</name>
<dbReference type="InterPro" id="IPR008599">
    <property type="entry name" value="Diacid_rec"/>
</dbReference>
<evidence type="ECO:0000313" key="2">
    <source>
        <dbReference type="EMBL" id="OOF71340.1"/>
    </source>
</evidence>
<protein>
    <recommendedName>
        <fullName evidence="1">Putative sugar diacid recognition domain-containing protein</fullName>
    </recommendedName>
</protein>
<reference evidence="2 3" key="1">
    <citation type="submission" date="2016-10" db="EMBL/GenBank/DDBJ databases">
        <title>Rodentibacter gen. nov. and new species.</title>
        <authorList>
            <person name="Christensen H."/>
        </authorList>
    </citation>
    <scope>NUCLEOTIDE SEQUENCE [LARGE SCALE GENOMIC DNA]</scope>
    <source>
        <strain evidence="2 3">1998236014</strain>
    </source>
</reference>
<evidence type="ECO:0000259" key="1">
    <source>
        <dbReference type="Pfam" id="PF05651"/>
    </source>
</evidence>
<dbReference type="Pfam" id="PF05651">
    <property type="entry name" value="Diacid_rec"/>
    <property type="match status" value="1"/>
</dbReference>
<evidence type="ECO:0000313" key="3">
    <source>
        <dbReference type="Proteomes" id="UP000188820"/>
    </source>
</evidence>
<feature type="domain" description="Putative sugar diacid recognition" evidence="1">
    <location>
        <begin position="3"/>
        <end position="66"/>
    </location>
</feature>
<gene>
    <name evidence="2" type="ORF">BKG89_00475</name>
</gene>
<dbReference type="Proteomes" id="UP000188820">
    <property type="component" value="Unassembled WGS sequence"/>
</dbReference>
<organism evidence="2 3">
    <name type="scientific">Rodentibacter caecimuris</name>
    <dbReference type="NCBI Taxonomy" id="1796644"/>
    <lineage>
        <taxon>Bacteria</taxon>
        <taxon>Pseudomonadati</taxon>
        <taxon>Pseudomonadota</taxon>
        <taxon>Gammaproteobacteria</taxon>
        <taxon>Pasteurellales</taxon>
        <taxon>Pasteurellaceae</taxon>
        <taxon>Rodentibacter</taxon>
    </lineage>
</organism>
<dbReference type="EMBL" id="MLAA01000002">
    <property type="protein sequence ID" value="OOF71340.1"/>
    <property type="molecule type" value="Genomic_DNA"/>
</dbReference>
<accession>A0ABX3L0Q9</accession>
<keyword evidence="3" id="KW-1185">Reference proteome</keyword>
<proteinExistence type="predicted"/>
<sequence>MQLDTTIAQKIVKRAMQIIHYSVNVMNDDGVIIASGNPQRLSQRHTGAVLALRENRVVEVDRLLAQNGILKLNQGLIYLFPARKEPNIPPRIPEPMTNDVDLFFHISLSKISATANL</sequence>